<name>A0A1A3TWJ3_MYCSD</name>
<dbReference type="RefSeq" id="WP_065024913.1">
    <property type="nucleotide sequence ID" value="NZ_LZMF01000079.1"/>
</dbReference>
<accession>A0A1A3TWJ3</accession>
<evidence type="ECO:0000259" key="1">
    <source>
        <dbReference type="Pfam" id="PF00248"/>
    </source>
</evidence>
<organism evidence="2 3">
    <name type="scientific">Mycolicibacter sinensis (strain JDM601)</name>
    <name type="common">Mycobacterium sinense</name>
    <dbReference type="NCBI Taxonomy" id="875328"/>
    <lineage>
        <taxon>Bacteria</taxon>
        <taxon>Bacillati</taxon>
        <taxon>Actinomycetota</taxon>
        <taxon>Actinomycetes</taxon>
        <taxon>Mycobacteriales</taxon>
        <taxon>Mycobacteriaceae</taxon>
        <taxon>Mycolicibacter</taxon>
    </lineage>
</organism>
<dbReference type="CDD" id="cd19088">
    <property type="entry name" value="AKR_AKR13B1"/>
    <property type="match status" value="1"/>
</dbReference>
<dbReference type="AlphaFoldDB" id="A0A1A3TWJ3"/>
<comment type="caution">
    <text evidence="2">The sequence shown here is derived from an EMBL/GenBank/DDBJ whole genome shotgun (WGS) entry which is preliminary data.</text>
</comment>
<dbReference type="SUPFAM" id="SSF51430">
    <property type="entry name" value="NAD(P)-linked oxidoreductase"/>
    <property type="match status" value="1"/>
</dbReference>
<dbReference type="InterPro" id="IPR020471">
    <property type="entry name" value="AKR"/>
</dbReference>
<sequence length="315" mass="33191">MTEQLPPGGPGRIGTRQVARVGYGAMQLDERITADDAVAVLRRALELGVNHIDTASFYAGGEVNHRIRKALAPYRDELVIVSKVGAAYTGVGPVPLTAAQKPAELRAAVENDLHQLGLDTVPVVNLRRYDLGPAPIPEGDQNVGLDDQLAEMIALRDEGKIAAIGISSVGLDVVQRALPAGIVCVQNAYSLLDRSQEEALDFCADEGIAWVPYFPLGSAFPGFPKVTDNAVVREIAGELGATPAQIGLAWLLTTSANTLLIPGTGSIAHLEENMQVADIVLSDDAIARLDAITAPGQGPDYAASVREAFREATAT</sequence>
<dbReference type="Pfam" id="PF00248">
    <property type="entry name" value="Aldo_ket_red"/>
    <property type="match status" value="1"/>
</dbReference>
<gene>
    <name evidence="2" type="ORF">A5648_04645</name>
</gene>
<evidence type="ECO:0000313" key="2">
    <source>
        <dbReference type="EMBL" id="OBK87006.1"/>
    </source>
</evidence>
<dbReference type="EMBL" id="LZMF01000079">
    <property type="protein sequence ID" value="OBK87006.1"/>
    <property type="molecule type" value="Genomic_DNA"/>
</dbReference>
<dbReference type="PANTHER" id="PTHR43638">
    <property type="entry name" value="OXIDOREDUCTASE, ALDO/KETO REDUCTASE FAMILY PROTEIN"/>
    <property type="match status" value="1"/>
</dbReference>
<dbReference type="Gene3D" id="3.20.20.100">
    <property type="entry name" value="NADP-dependent oxidoreductase domain"/>
    <property type="match status" value="1"/>
</dbReference>
<dbReference type="PANTHER" id="PTHR43638:SF3">
    <property type="entry name" value="ALDEHYDE REDUCTASE"/>
    <property type="match status" value="1"/>
</dbReference>
<reference evidence="3" key="1">
    <citation type="submission" date="2016-06" db="EMBL/GenBank/DDBJ databases">
        <authorList>
            <person name="Sutton G."/>
            <person name="Brinkac L."/>
            <person name="Sanka R."/>
            <person name="Adams M."/>
            <person name="Lau E."/>
            <person name="Garcia-Basteiro A."/>
            <person name="Lopez-Varela E."/>
            <person name="Palencia S."/>
        </authorList>
    </citation>
    <scope>NUCLEOTIDE SEQUENCE [LARGE SCALE GENOMIC DNA]</scope>
    <source>
        <strain evidence="3">1274684.2</strain>
    </source>
</reference>
<dbReference type="InterPro" id="IPR023210">
    <property type="entry name" value="NADP_OxRdtase_dom"/>
</dbReference>
<proteinExistence type="predicted"/>
<evidence type="ECO:0000313" key="3">
    <source>
        <dbReference type="Proteomes" id="UP000093759"/>
    </source>
</evidence>
<dbReference type="GO" id="GO:0016491">
    <property type="term" value="F:oxidoreductase activity"/>
    <property type="evidence" value="ECO:0007669"/>
    <property type="project" value="InterPro"/>
</dbReference>
<dbReference type="Proteomes" id="UP000093759">
    <property type="component" value="Unassembled WGS sequence"/>
</dbReference>
<feature type="domain" description="NADP-dependent oxidoreductase" evidence="1">
    <location>
        <begin position="21"/>
        <end position="292"/>
    </location>
</feature>
<dbReference type="InterPro" id="IPR036812">
    <property type="entry name" value="NAD(P)_OxRdtase_dom_sf"/>
</dbReference>
<protein>
    <submittedName>
        <fullName evidence="2">Aldo/keto reductase</fullName>
    </submittedName>
</protein>
<dbReference type="PRINTS" id="PR00069">
    <property type="entry name" value="ALDKETRDTASE"/>
</dbReference>